<dbReference type="InterPro" id="IPR006638">
    <property type="entry name" value="Elp3/MiaA/NifB-like_rSAM"/>
</dbReference>
<evidence type="ECO:0000256" key="1">
    <source>
        <dbReference type="ARBA" id="ARBA00001966"/>
    </source>
</evidence>
<dbReference type="SFLD" id="SFLDS00029">
    <property type="entry name" value="Radical_SAM"/>
    <property type="match status" value="1"/>
</dbReference>
<evidence type="ECO:0000256" key="2">
    <source>
        <dbReference type="ARBA" id="ARBA00022485"/>
    </source>
</evidence>
<dbReference type="PROSITE" id="PS51918">
    <property type="entry name" value="RADICAL_SAM"/>
    <property type="match status" value="1"/>
</dbReference>
<accession>A0A6F9EBN5</accession>
<sequence>MRGSRGEEGESWKVRDGVGFGTEESRIPGPTPRPFSLDYATTPFLVIWEVTRACSLHCLHCRADAQFRRDPRELTTEEGFRLLDELAEWKVPLVVLTGGDPFERPDVFDLVRYGAERGLRMSVTPSATPRVTREALERLKEAGVMRLAVSLDGARAETHDRFRGTSGSFAQTMRILKIAAELGIERQVNTTVSRYNVGEMEKLAGLVAESGAVLWSVFFLVPTGRGRKEDAVDYATQEGLYRWLAELSDRAPFDIKTTEAQPYRRVLVQRRQMMRGMEGGFGTGGGKPGGTEARRGVFGGSGRAPRGVNDGNGFVFVSHIGEVYPSGFLPIRVGDVHQTSLREIYRDSSVLRALRDPDGYKGKCGVCEFRRVCGGSRARAYALTGDYLESDPSCPWVPAVLRDAAEAGGGV</sequence>
<reference evidence="9 10" key="1">
    <citation type="submission" date="2020-04" db="EMBL/GenBank/DDBJ databases">
        <authorList>
            <person name="Hogendoorn C."/>
        </authorList>
    </citation>
    <scope>NUCLEOTIDE SEQUENCE [LARGE SCALE GENOMIC DNA]</scope>
    <source>
        <strain evidence="9">COOX1</strain>
    </source>
</reference>
<proteinExistence type="predicted"/>
<evidence type="ECO:0000259" key="8">
    <source>
        <dbReference type="PROSITE" id="PS51918"/>
    </source>
</evidence>
<name>A0A6F9EBN5_9BACL</name>
<keyword evidence="2" id="KW-0004">4Fe-4S</keyword>
<dbReference type="PANTHER" id="PTHR11228:SF34">
    <property type="entry name" value="TUNGSTEN-CONTAINING ALDEHYDE FERREDOXIN OXIDOREDUCTASE COFACTOR MODIFYING PROTEIN"/>
    <property type="match status" value="1"/>
</dbReference>
<evidence type="ECO:0000256" key="5">
    <source>
        <dbReference type="ARBA" id="ARBA00023004"/>
    </source>
</evidence>
<organism evidence="9 10">
    <name type="scientific">Kyrpidia spormannii</name>
    <dbReference type="NCBI Taxonomy" id="2055160"/>
    <lineage>
        <taxon>Bacteria</taxon>
        <taxon>Bacillati</taxon>
        <taxon>Bacillota</taxon>
        <taxon>Bacilli</taxon>
        <taxon>Bacillales</taxon>
        <taxon>Alicyclobacillaceae</taxon>
        <taxon>Kyrpidia</taxon>
    </lineage>
</organism>
<evidence type="ECO:0000256" key="7">
    <source>
        <dbReference type="SAM" id="MobiDB-lite"/>
    </source>
</evidence>
<evidence type="ECO:0000313" key="9">
    <source>
        <dbReference type="EMBL" id="CAB3395184.1"/>
    </source>
</evidence>
<dbReference type="InterPro" id="IPR050377">
    <property type="entry name" value="Radical_SAM_PqqE_MftC-like"/>
</dbReference>
<dbReference type="SFLD" id="SFLDG01067">
    <property type="entry name" value="SPASM/twitch_domain_containing"/>
    <property type="match status" value="1"/>
</dbReference>
<dbReference type="GO" id="GO:0003824">
    <property type="term" value="F:catalytic activity"/>
    <property type="evidence" value="ECO:0007669"/>
    <property type="project" value="InterPro"/>
</dbReference>
<dbReference type="GO" id="GO:0046872">
    <property type="term" value="F:metal ion binding"/>
    <property type="evidence" value="ECO:0007669"/>
    <property type="project" value="UniProtKB-KW"/>
</dbReference>
<feature type="domain" description="Radical SAM core" evidence="8">
    <location>
        <begin position="40"/>
        <end position="254"/>
    </location>
</feature>
<evidence type="ECO:0000256" key="6">
    <source>
        <dbReference type="ARBA" id="ARBA00023014"/>
    </source>
</evidence>
<dbReference type="SUPFAM" id="SSF102114">
    <property type="entry name" value="Radical SAM enzymes"/>
    <property type="match status" value="1"/>
</dbReference>
<gene>
    <name evidence="9" type="ORF">COOX1_2783</name>
</gene>
<feature type="compositionally biased region" description="Basic and acidic residues" evidence="7">
    <location>
        <begin position="1"/>
        <end position="16"/>
    </location>
</feature>
<evidence type="ECO:0000256" key="4">
    <source>
        <dbReference type="ARBA" id="ARBA00022723"/>
    </source>
</evidence>
<keyword evidence="6" id="KW-0411">Iron-sulfur</keyword>
<dbReference type="CDD" id="cd01335">
    <property type="entry name" value="Radical_SAM"/>
    <property type="match status" value="1"/>
</dbReference>
<dbReference type="PIRSF" id="PIRSF037420">
    <property type="entry name" value="PQQ_syn_pqqE"/>
    <property type="match status" value="1"/>
</dbReference>
<dbReference type="RefSeq" id="WP_232059726.1">
    <property type="nucleotide sequence ID" value="NZ_CP047971.1"/>
</dbReference>
<dbReference type="InterPro" id="IPR007197">
    <property type="entry name" value="rSAM"/>
</dbReference>
<keyword evidence="5" id="KW-0408">Iron</keyword>
<dbReference type="AlphaFoldDB" id="A0A6F9EBN5"/>
<dbReference type="Gene3D" id="3.20.20.70">
    <property type="entry name" value="Aldolase class I"/>
    <property type="match status" value="1"/>
</dbReference>
<evidence type="ECO:0000313" key="10">
    <source>
        <dbReference type="Proteomes" id="UP000502196"/>
    </source>
</evidence>
<dbReference type="Proteomes" id="UP000502196">
    <property type="component" value="Chromosome"/>
</dbReference>
<dbReference type="GO" id="GO:0051539">
    <property type="term" value="F:4 iron, 4 sulfur cluster binding"/>
    <property type="evidence" value="ECO:0007669"/>
    <property type="project" value="UniProtKB-KW"/>
</dbReference>
<keyword evidence="3" id="KW-0949">S-adenosyl-L-methionine</keyword>
<evidence type="ECO:0000256" key="3">
    <source>
        <dbReference type="ARBA" id="ARBA00022691"/>
    </source>
</evidence>
<dbReference type="PANTHER" id="PTHR11228">
    <property type="entry name" value="RADICAL SAM DOMAIN PROTEIN"/>
    <property type="match status" value="1"/>
</dbReference>
<feature type="region of interest" description="Disordered" evidence="7">
    <location>
        <begin position="1"/>
        <end position="33"/>
    </location>
</feature>
<dbReference type="InterPro" id="IPR058240">
    <property type="entry name" value="rSAM_sf"/>
</dbReference>
<dbReference type="SMART" id="SM00729">
    <property type="entry name" value="Elp3"/>
    <property type="match status" value="1"/>
</dbReference>
<dbReference type="InterPro" id="IPR017200">
    <property type="entry name" value="PqqE-like"/>
</dbReference>
<protein>
    <submittedName>
        <fullName evidence="9">Radical SAM domain protein</fullName>
    </submittedName>
</protein>
<dbReference type="NCBIfam" id="TIGR04053">
    <property type="entry name" value="TIGR04053 family radical SAM/SPASM domain-containing protein"/>
    <property type="match status" value="1"/>
</dbReference>
<dbReference type="SFLD" id="SFLDG01386">
    <property type="entry name" value="main_SPASM_domain-containing"/>
    <property type="match status" value="1"/>
</dbReference>
<dbReference type="CDD" id="cd21123">
    <property type="entry name" value="SPASM_MftC-like"/>
    <property type="match status" value="1"/>
</dbReference>
<comment type="cofactor">
    <cofactor evidence="1">
        <name>[4Fe-4S] cluster</name>
        <dbReference type="ChEBI" id="CHEBI:49883"/>
    </cofactor>
</comment>
<dbReference type="InterPro" id="IPR013785">
    <property type="entry name" value="Aldolase_TIM"/>
</dbReference>
<keyword evidence="4" id="KW-0479">Metal-binding</keyword>
<dbReference type="Pfam" id="PF04055">
    <property type="entry name" value="Radical_SAM"/>
    <property type="match status" value="1"/>
</dbReference>
<dbReference type="EMBL" id="LR792683">
    <property type="protein sequence ID" value="CAB3395184.1"/>
    <property type="molecule type" value="Genomic_DNA"/>
</dbReference>